<comment type="similarity">
    <text evidence="1 9 10">Belongs to the peptidase S8 family.</text>
</comment>
<feature type="active site" description="Charge relay system" evidence="8 9">
    <location>
        <position position="315"/>
    </location>
</feature>
<dbReference type="Gene3D" id="3.50.30.30">
    <property type="match status" value="1"/>
</dbReference>
<dbReference type="PROSITE" id="PS00138">
    <property type="entry name" value="SUBTILASE_SER"/>
    <property type="match status" value="1"/>
</dbReference>
<dbReference type="InterPro" id="IPR023827">
    <property type="entry name" value="Peptidase_S8_Asp-AS"/>
</dbReference>
<dbReference type="CDD" id="cd02120">
    <property type="entry name" value="PA_subtilisin_like"/>
    <property type="match status" value="1"/>
</dbReference>
<dbReference type="STRING" id="225849.swp_2122"/>
<evidence type="ECO:0000313" key="15">
    <source>
        <dbReference type="Proteomes" id="UP000000753"/>
    </source>
</evidence>
<dbReference type="OrthoDB" id="614750at2"/>
<accession>B8CLV1</accession>
<keyword evidence="15" id="KW-1185">Reference proteome</keyword>
<keyword evidence="4" id="KW-0732">Signal</keyword>
<dbReference type="InterPro" id="IPR036852">
    <property type="entry name" value="Peptidase_S8/S53_dom_sf"/>
</dbReference>
<feature type="active site" description="Charge relay system" evidence="8 9">
    <location>
        <position position="647"/>
    </location>
</feature>
<evidence type="ECO:0000256" key="1">
    <source>
        <dbReference type="ARBA" id="ARBA00011073"/>
    </source>
</evidence>
<dbReference type="GO" id="GO:0006508">
    <property type="term" value="P:proteolysis"/>
    <property type="evidence" value="ECO:0007669"/>
    <property type="project" value="UniProtKB-KW"/>
</dbReference>
<protein>
    <submittedName>
        <fullName evidence="14">Peptidase S8 and S53, subtilisin, kexin, sedolisin:Protease-associated PA</fullName>
    </submittedName>
</protein>
<feature type="active site" description="Charge relay system" evidence="8 9">
    <location>
        <position position="241"/>
    </location>
</feature>
<dbReference type="Proteomes" id="UP000000753">
    <property type="component" value="Chromosome"/>
</dbReference>
<evidence type="ECO:0000256" key="3">
    <source>
        <dbReference type="ARBA" id="ARBA00022670"/>
    </source>
</evidence>
<evidence type="ECO:0000256" key="2">
    <source>
        <dbReference type="ARBA" id="ARBA00022525"/>
    </source>
</evidence>
<evidence type="ECO:0000256" key="8">
    <source>
        <dbReference type="PIRSR" id="PIRSR615500-1"/>
    </source>
</evidence>
<dbReference type="Gene3D" id="2.60.120.380">
    <property type="match status" value="1"/>
</dbReference>
<dbReference type="eggNOG" id="COG1404">
    <property type="taxonomic scope" value="Bacteria"/>
</dbReference>
<dbReference type="Pfam" id="PF00082">
    <property type="entry name" value="Peptidase_S8"/>
    <property type="match status" value="1"/>
</dbReference>
<keyword evidence="3 9" id="KW-0645">Protease</keyword>
<dbReference type="InterPro" id="IPR045051">
    <property type="entry name" value="SBT"/>
</dbReference>
<dbReference type="KEGG" id="swp:swp_2122"/>
<evidence type="ECO:0000256" key="5">
    <source>
        <dbReference type="ARBA" id="ARBA00022801"/>
    </source>
</evidence>
<dbReference type="Pfam" id="PF05922">
    <property type="entry name" value="Inhibitor_I9"/>
    <property type="match status" value="1"/>
</dbReference>
<gene>
    <name evidence="14" type="ordered locus">swp_2122</name>
</gene>
<dbReference type="PROSITE" id="PS51892">
    <property type="entry name" value="SUBTILASE"/>
    <property type="match status" value="1"/>
</dbReference>
<feature type="domain" description="Inhibitor I9" evidence="13">
    <location>
        <begin position="146"/>
        <end position="206"/>
    </location>
</feature>
<dbReference type="HOGENOM" id="CLU_003205_0_0_6"/>
<dbReference type="InterPro" id="IPR015500">
    <property type="entry name" value="Peptidase_S8_subtilisin-rel"/>
</dbReference>
<dbReference type="SUPFAM" id="SSF52025">
    <property type="entry name" value="PA domain"/>
    <property type="match status" value="1"/>
</dbReference>
<dbReference type="InterPro" id="IPR023828">
    <property type="entry name" value="Peptidase_S8_Ser-AS"/>
</dbReference>
<evidence type="ECO:0000259" key="12">
    <source>
        <dbReference type="Pfam" id="PF02225"/>
    </source>
</evidence>
<dbReference type="InterPro" id="IPR046450">
    <property type="entry name" value="PA_dom_sf"/>
</dbReference>
<evidence type="ECO:0000256" key="9">
    <source>
        <dbReference type="PROSITE-ProRule" id="PRU01240"/>
    </source>
</evidence>
<evidence type="ECO:0000256" key="7">
    <source>
        <dbReference type="ARBA" id="ARBA00023180"/>
    </source>
</evidence>
<dbReference type="CDD" id="cd04852">
    <property type="entry name" value="Peptidases_S8_3"/>
    <property type="match status" value="1"/>
</dbReference>
<dbReference type="Gene3D" id="2.60.40.10">
    <property type="entry name" value="Immunoglobulins"/>
    <property type="match status" value="1"/>
</dbReference>
<name>B8CLV1_SHEPW</name>
<dbReference type="PROSITE" id="PS00136">
    <property type="entry name" value="SUBTILASE_ASP"/>
    <property type="match status" value="1"/>
</dbReference>
<dbReference type="InterPro" id="IPR000209">
    <property type="entry name" value="Peptidase_S8/S53_dom"/>
</dbReference>
<keyword evidence="2" id="KW-0964">Secreted</keyword>
<dbReference type="SUPFAM" id="SSF52743">
    <property type="entry name" value="Subtilisin-like"/>
    <property type="match status" value="1"/>
</dbReference>
<dbReference type="InterPro" id="IPR003137">
    <property type="entry name" value="PA_domain"/>
</dbReference>
<organism evidence="14 15">
    <name type="scientific">Shewanella piezotolerans (strain WP3 / JCM 13877)</name>
    <dbReference type="NCBI Taxonomy" id="225849"/>
    <lineage>
        <taxon>Bacteria</taxon>
        <taxon>Pseudomonadati</taxon>
        <taxon>Pseudomonadota</taxon>
        <taxon>Gammaproteobacteria</taxon>
        <taxon>Alteromonadales</taxon>
        <taxon>Shewanellaceae</taxon>
        <taxon>Shewanella</taxon>
    </lineage>
</organism>
<reference evidence="14 15" key="1">
    <citation type="journal article" date="2008" name="PLoS ONE">
        <title>Environmental adaptation: genomic analysis of the piezotolerant and psychrotolerant deep-sea iron reducing bacterium Shewanella piezotolerans WP3.</title>
        <authorList>
            <person name="Wang F."/>
            <person name="Wang J."/>
            <person name="Jian H."/>
            <person name="Zhang B."/>
            <person name="Li S."/>
            <person name="Wang F."/>
            <person name="Zeng X."/>
            <person name="Gao L."/>
            <person name="Bartlett D.H."/>
            <person name="Yu J."/>
            <person name="Hu S."/>
            <person name="Xiao X."/>
        </authorList>
    </citation>
    <scope>NUCLEOTIDE SEQUENCE [LARGE SCALE GENOMIC DNA]</scope>
    <source>
        <strain evidence="15">WP3 / JCM 13877</strain>
    </source>
</reference>
<dbReference type="InterPro" id="IPR034197">
    <property type="entry name" value="Peptidases_S8_3"/>
</dbReference>
<dbReference type="PANTHER" id="PTHR10795">
    <property type="entry name" value="PROPROTEIN CONVERTASE SUBTILISIN/KEXIN"/>
    <property type="match status" value="1"/>
</dbReference>
<dbReference type="EMBL" id="CP000472">
    <property type="protein sequence ID" value="ACJ28875.1"/>
    <property type="molecule type" value="Genomic_DNA"/>
</dbReference>
<evidence type="ECO:0000256" key="4">
    <source>
        <dbReference type="ARBA" id="ARBA00022729"/>
    </source>
</evidence>
<dbReference type="GO" id="GO:0004252">
    <property type="term" value="F:serine-type endopeptidase activity"/>
    <property type="evidence" value="ECO:0007669"/>
    <property type="project" value="UniProtKB-UniRule"/>
</dbReference>
<feature type="domain" description="PA" evidence="12">
    <location>
        <begin position="481"/>
        <end position="565"/>
    </location>
</feature>
<evidence type="ECO:0000313" key="14">
    <source>
        <dbReference type="EMBL" id="ACJ28875.1"/>
    </source>
</evidence>
<dbReference type="InterPro" id="IPR013783">
    <property type="entry name" value="Ig-like_fold"/>
</dbReference>
<sequence>MGYQVYVELTTPTYFLFAAISNNRKILKIITKTENEEDQVKLTYKKSLIAVALSIVLSPVSQANMVDSRGLDADSGQRSNQLQASKRNTDNLYMVLLDDQPLATYKGEIANLKATSILSNPANKRKGNGTLDVQSAASQNYLKYLAEQTNSTLQRAQSSLKRQLTVESDYQIALNGFSTQLSEQEAATLQGVAGIKAVQKVQRRHLMTDTGPKHIQAPSAWDGSATGMASKGEGVIVGILDTGISAFNPSFADIGGDGYDHTNPLGEGVYLGHCADSELAYYCNDKLIGIWANDGVLADYVPEGDDLIGIDHNGHGSHTASTTAGNVVINVPVYNVIGDEADFSFGQISGVAPHANIVSYQVCAADVGCWTDLSALAVEHAIENGVQVLNYSVGGGASDPWYDTDALAFLSAREAGIHVATSAGNSGPEAETVGSPGNAPWLTTVAAYTHDRGFTDKDVSFTGGDNALASLTGKGATTGITAAVVNAADFGDADCLNPFAENTFSGEIVVCQRGEIARVSKGSNVLAGGAGGLILVNTDGGSETVDADFHSLPAIHLNAAQGNDLKAWLASGSDHTATIGSSSLESNPDNADIAAWFTSRGPEPIMNRWLTPHVAAPGVAIYAANSEYQPWREEKTESPYTFMDGTSMSSPHVAGAMALITALKPDWTPAELQSALMLSAVFETRKDDGVTPSDFFDSGAGSIRIAKALNTGLIMDVTYQEYMDANPDVGGKPEEMNMPSAVQSDCMISCSWTRTFTATSASTWTTSGDASVDGLTVSSSPSSFTLAAGESITLDVTATISSGFDSEYGMGRLLLTPADASLTRSAMPVIGTFVAGSFPAETYLETSKNQGSIAIEGVTTVGTSDLQVAVFELAEVEVIEADIPRDDSDESNWPANVYNDSSYLYSTLINVTPNTKRIVARIKETSSPDLDLYIGRDANYNGKPDDAYEMGDLLCMSATETAYENCEVNDPQPGSYYVAIHNFGDTSAPSDTIDSVSLELAIIGKDDSSVSVDFNSQVDANEDVGIVVNWDKALKSDTLYVTALEIGTGVDAADNIGLMPIELYRHATYLTTTADSELVNTGDTLTLSLELAANASDEEMVFDIQTAIPAGLTIESDSHDGVVDGQNIAWQVTQAAGSDAQVIVLALATSNMVMSTELNFEVSHTVNSVSLTETLTPVHLEGIPVAKINGDATWTANANEKTVVNLSASDSTAPNSTDTLSYAWAQTSGPDVTIDDATGMDIAVTLPDVETDSTVELELTVSNGTKTAVAATASIAVKADIVPEPTPEPSDSSGGAMGLSVLLLGALGLRRRTKKSST</sequence>
<evidence type="ECO:0000259" key="13">
    <source>
        <dbReference type="Pfam" id="PF05922"/>
    </source>
</evidence>
<keyword evidence="7" id="KW-0325">Glycoprotein</keyword>
<dbReference type="Gene3D" id="3.40.50.200">
    <property type="entry name" value="Peptidase S8/S53 domain"/>
    <property type="match status" value="1"/>
</dbReference>
<keyword evidence="5 9" id="KW-0378">Hydrolase</keyword>
<feature type="domain" description="Peptidase S8/S53" evidence="11">
    <location>
        <begin position="232"/>
        <end position="686"/>
    </location>
</feature>
<dbReference type="PRINTS" id="PR00723">
    <property type="entry name" value="SUBTILISIN"/>
</dbReference>
<dbReference type="InterPro" id="IPR010259">
    <property type="entry name" value="S8pro/Inhibitor_I9"/>
</dbReference>
<dbReference type="Pfam" id="PF02225">
    <property type="entry name" value="PA"/>
    <property type="match status" value="1"/>
</dbReference>
<evidence type="ECO:0000259" key="11">
    <source>
        <dbReference type="Pfam" id="PF00082"/>
    </source>
</evidence>
<proteinExistence type="inferred from homology"/>
<keyword evidence="6 9" id="KW-0720">Serine protease</keyword>
<evidence type="ECO:0000256" key="10">
    <source>
        <dbReference type="RuleBase" id="RU003355"/>
    </source>
</evidence>
<evidence type="ECO:0000256" key="6">
    <source>
        <dbReference type="ARBA" id="ARBA00022825"/>
    </source>
</evidence>